<proteinExistence type="predicted"/>
<organism evidence="2 3">
    <name type="scientific">Leifsonia kafniensis</name>
    <dbReference type="NCBI Taxonomy" id="475957"/>
    <lineage>
        <taxon>Bacteria</taxon>
        <taxon>Bacillati</taxon>
        <taxon>Actinomycetota</taxon>
        <taxon>Actinomycetes</taxon>
        <taxon>Micrococcales</taxon>
        <taxon>Microbacteriaceae</taxon>
        <taxon>Leifsonia</taxon>
    </lineage>
</organism>
<dbReference type="InterPro" id="IPR019277">
    <property type="entry name" value="DUF2304"/>
</dbReference>
<dbReference type="Proteomes" id="UP001501803">
    <property type="component" value="Unassembled WGS sequence"/>
</dbReference>
<evidence type="ECO:0000256" key="1">
    <source>
        <dbReference type="SAM" id="Phobius"/>
    </source>
</evidence>
<gene>
    <name evidence="2" type="ORF">GCM10022381_16290</name>
</gene>
<sequence>MSTASYILGIVGALLTLGVVVEMLRRRRLRERHAIWWLIAGILALVVGVFPVTLTWAAGVVGVAAPTNLIFFVSVAILFLVCIQHSAELTALESQSQLLAEKLALQGLRLEDLEDRLNDTARPSTDSGPATH</sequence>
<name>A0ABP7KDP5_9MICO</name>
<keyword evidence="1" id="KW-0472">Membrane</keyword>
<dbReference type="Pfam" id="PF10066">
    <property type="entry name" value="DUF2304"/>
    <property type="match status" value="1"/>
</dbReference>
<comment type="caution">
    <text evidence="2">The sequence shown here is derived from an EMBL/GenBank/DDBJ whole genome shotgun (WGS) entry which is preliminary data.</text>
</comment>
<dbReference type="EMBL" id="BAABCN010000003">
    <property type="protein sequence ID" value="GAA3874211.1"/>
    <property type="molecule type" value="Genomic_DNA"/>
</dbReference>
<evidence type="ECO:0000313" key="2">
    <source>
        <dbReference type="EMBL" id="GAA3874211.1"/>
    </source>
</evidence>
<protein>
    <recommendedName>
        <fullName evidence="4">DUF2304 domain-containing protein</fullName>
    </recommendedName>
</protein>
<feature type="transmembrane region" description="Helical" evidence="1">
    <location>
        <begin position="6"/>
        <end position="24"/>
    </location>
</feature>
<keyword evidence="1" id="KW-1133">Transmembrane helix</keyword>
<reference evidence="3" key="1">
    <citation type="journal article" date="2019" name="Int. J. Syst. Evol. Microbiol.">
        <title>The Global Catalogue of Microorganisms (GCM) 10K type strain sequencing project: providing services to taxonomists for standard genome sequencing and annotation.</title>
        <authorList>
            <consortium name="The Broad Institute Genomics Platform"/>
            <consortium name="The Broad Institute Genome Sequencing Center for Infectious Disease"/>
            <person name="Wu L."/>
            <person name="Ma J."/>
        </authorList>
    </citation>
    <scope>NUCLEOTIDE SEQUENCE [LARGE SCALE GENOMIC DNA]</scope>
    <source>
        <strain evidence="3">JCM 17021</strain>
    </source>
</reference>
<feature type="transmembrane region" description="Helical" evidence="1">
    <location>
        <begin position="36"/>
        <end position="57"/>
    </location>
</feature>
<keyword evidence="1" id="KW-0812">Transmembrane</keyword>
<evidence type="ECO:0008006" key="4">
    <source>
        <dbReference type="Google" id="ProtNLM"/>
    </source>
</evidence>
<accession>A0ABP7KDP5</accession>
<keyword evidence="3" id="KW-1185">Reference proteome</keyword>
<evidence type="ECO:0000313" key="3">
    <source>
        <dbReference type="Proteomes" id="UP001501803"/>
    </source>
</evidence>
<dbReference type="RefSeq" id="WP_345064657.1">
    <property type="nucleotide sequence ID" value="NZ_BAABCN010000003.1"/>
</dbReference>
<feature type="transmembrane region" description="Helical" evidence="1">
    <location>
        <begin position="63"/>
        <end position="83"/>
    </location>
</feature>